<protein>
    <submittedName>
        <fullName evidence="2">Uncharacterized protein</fullName>
    </submittedName>
</protein>
<proteinExistence type="predicted"/>
<feature type="transmembrane region" description="Helical" evidence="1">
    <location>
        <begin position="112"/>
        <end position="132"/>
    </location>
</feature>
<dbReference type="AlphaFoldDB" id="A0A1G9S356"/>
<accession>A0A1G9S356</accession>
<organism evidence="2 3">
    <name type="scientific">Allokutzneria albata</name>
    <name type="common">Kibdelosporangium albatum</name>
    <dbReference type="NCBI Taxonomy" id="211114"/>
    <lineage>
        <taxon>Bacteria</taxon>
        <taxon>Bacillati</taxon>
        <taxon>Actinomycetota</taxon>
        <taxon>Actinomycetes</taxon>
        <taxon>Pseudonocardiales</taxon>
        <taxon>Pseudonocardiaceae</taxon>
        <taxon>Allokutzneria</taxon>
    </lineage>
</organism>
<feature type="transmembrane region" description="Helical" evidence="1">
    <location>
        <begin position="26"/>
        <end position="47"/>
    </location>
</feature>
<keyword evidence="1" id="KW-1133">Transmembrane helix</keyword>
<gene>
    <name evidence="2" type="ORF">SAMN04489726_0860</name>
</gene>
<dbReference type="EMBL" id="LT629701">
    <property type="protein sequence ID" value="SDM29906.1"/>
    <property type="molecule type" value="Genomic_DNA"/>
</dbReference>
<sequence>MPAPTMIRVTEPEERDPARRPRSVELAALAWAVVGAVALLFVVVNLFRGIDPASPANSAGLFGGLTVLWCAKNLRMGWRGPRIYLTVVGLALTGYAAVVLLALVSWRVDSVVLAYLSIMKGLFAAAGSVLMFRPDANAFVREMTRR</sequence>
<keyword evidence="1" id="KW-0812">Transmembrane</keyword>
<keyword evidence="3" id="KW-1185">Reference proteome</keyword>
<evidence type="ECO:0000256" key="1">
    <source>
        <dbReference type="SAM" id="Phobius"/>
    </source>
</evidence>
<dbReference type="STRING" id="211114.SAMN04489726_0860"/>
<reference evidence="2 3" key="1">
    <citation type="submission" date="2016-10" db="EMBL/GenBank/DDBJ databases">
        <authorList>
            <person name="de Groot N.N."/>
        </authorList>
    </citation>
    <scope>NUCLEOTIDE SEQUENCE [LARGE SCALE GENOMIC DNA]</scope>
    <source>
        <strain evidence="2 3">DSM 44149</strain>
    </source>
</reference>
<evidence type="ECO:0000313" key="3">
    <source>
        <dbReference type="Proteomes" id="UP000183376"/>
    </source>
</evidence>
<evidence type="ECO:0000313" key="2">
    <source>
        <dbReference type="EMBL" id="SDM29906.1"/>
    </source>
</evidence>
<dbReference type="Proteomes" id="UP000183376">
    <property type="component" value="Chromosome I"/>
</dbReference>
<keyword evidence="1" id="KW-0472">Membrane</keyword>
<feature type="transmembrane region" description="Helical" evidence="1">
    <location>
        <begin position="83"/>
        <end position="106"/>
    </location>
</feature>
<feature type="transmembrane region" description="Helical" evidence="1">
    <location>
        <begin position="53"/>
        <end position="71"/>
    </location>
</feature>
<name>A0A1G9S356_ALLAB</name>